<sequence length="1057" mass="116486">MTMKLYQPLLYVGLGGTGCRIGAELERRMREELCGPDGTEFQQLRPGANLLPYQLPACVQFVYADVNRGELDSLPERVVPGRHHHAAAERTAHYVRDLVPEVHTYPEAARSLRLSASESVDHWLPPAVGEPRVAPLDKGAGQFPTVGRAALFETFRTGTGPAVAPLHEAINRIATSAGDLAALGGTLPRSCDVFVSFSVAGGTGTGIFYDYLHLIAHTFQRSGLRVKIYPLVLMPSAFDEGFGGGRNAKLNAGRALLDMFRLVDDQNGREASLELVNEVRPGLRRRDDTAVYYPVEGRVQIMPSTVQTAFLFSRPTGTDRDDLHRSVVSLMLSLASTDMDRRAEAESAKQENHQSFADSFINTQADRESSAETGIGNRGVSTALVASMTVPVDELSDIIGSRLLRSAVEDMQAPLHTSAEQTGSLVHDFFSAANIHPVLARAGTDFAEPQPVTGADAIAAALYDRSDSMKRSLHALRARLGQEIPQMAQNFDHRAGVRALLGRVDPFHALRVIEGDPHDNDRVGRLGVLGILQQRRNAPAPPEGLAAPPPIPQMRDRLGGVIKVRYTDPVPAQARQDQERWYDWQTGVVWSESWAPTVPRWNRTSTQLRNDLAVFTQQLDEHARTDRARFERLSRQLYRPRTGISYLLPPSGGDLEPFFVRVRDHLARSLHEAGRLHVSPTDAELVQAVVGGQGWRTAYDVCLDRGPAEAVGFLRETLKSAIKRFLRETGPAQSPLLPRLADLLSQAAEQGGGGSVADEDLSQFRAQVAALLPVGYVPQGNGPLKVLITYHSPAANPRIEQYLRESVNLPSGGGHTYEFRAVSAESLSVVLFRSSMGITEVPEVREVMRLWSDALTNQQPQDYLLWRQRLGYDFSYLATTERHRVQILHRLLNALWNGRATVVGDATSPDEVRFTLGGGVTMPLRLTPLGRTSSWGSLLQAYEHWAFNGEDGITGQFCAQLMAELPLGVESRPVEPHASYRALCQLADKEVERLDRMLEDLRGNSRNRALQIQDFWENTLPAALETEFRGVAAPLSANLNALEREVGYYGKDGDSFR</sequence>
<keyword evidence="2" id="KW-1185">Reference proteome</keyword>
<dbReference type="RefSeq" id="WP_082768314.1">
    <property type="nucleotide sequence ID" value="NZ_JAAXPG010000020.1"/>
</dbReference>
<dbReference type="Gene3D" id="3.40.50.1440">
    <property type="entry name" value="Tubulin/FtsZ, GTPase domain"/>
    <property type="match status" value="1"/>
</dbReference>
<reference evidence="1 2" key="1">
    <citation type="submission" date="2020-04" db="EMBL/GenBank/DDBJ databases">
        <title>MicrobeNet Type strains.</title>
        <authorList>
            <person name="Nicholson A.C."/>
        </authorList>
    </citation>
    <scope>NUCLEOTIDE SEQUENCE [LARGE SCALE GENOMIC DNA]</scope>
    <source>
        <strain evidence="1 2">ATCC 23612</strain>
    </source>
</reference>
<dbReference type="Pfam" id="PF13809">
    <property type="entry name" value="Tubulin_2"/>
    <property type="match status" value="1"/>
</dbReference>
<evidence type="ECO:0000313" key="1">
    <source>
        <dbReference type="EMBL" id="NKZ00060.1"/>
    </source>
</evidence>
<accession>A0A7X6RRN1</accession>
<dbReference type="SUPFAM" id="SSF52490">
    <property type="entry name" value="Tubulin nucleotide-binding domain-like"/>
    <property type="match status" value="1"/>
</dbReference>
<dbReference type="Proteomes" id="UP000553209">
    <property type="component" value="Unassembled WGS sequence"/>
</dbReference>
<dbReference type="EMBL" id="JAAXPG010000020">
    <property type="protein sequence ID" value="NKZ00060.1"/>
    <property type="molecule type" value="Genomic_DNA"/>
</dbReference>
<evidence type="ECO:0008006" key="3">
    <source>
        <dbReference type="Google" id="ProtNLM"/>
    </source>
</evidence>
<organism evidence="1 2">
    <name type="scientific">Nocardiopsis alborubida</name>
    <dbReference type="NCBI Taxonomy" id="146802"/>
    <lineage>
        <taxon>Bacteria</taxon>
        <taxon>Bacillati</taxon>
        <taxon>Actinomycetota</taxon>
        <taxon>Actinomycetes</taxon>
        <taxon>Streptosporangiales</taxon>
        <taxon>Nocardiopsidaceae</taxon>
        <taxon>Nocardiopsis</taxon>
    </lineage>
</organism>
<evidence type="ECO:0000313" key="2">
    <source>
        <dbReference type="Proteomes" id="UP000553209"/>
    </source>
</evidence>
<dbReference type="InterPro" id="IPR025904">
    <property type="entry name" value="Tubulin-like"/>
</dbReference>
<protein>
    <recommendedName>
        <fullName evidence="3">Tubulin like</fullName>
    </recommendedName>
</protein>
<name>A0A7X6RRN1_9ACTN</name>
<dbReference type="InterPro" id="IPR036525">
    <property type="entry name" value="Tubulin/FtsZ_GTPase_sf"/>
</dbReference>
<comment type="caution">
    <text evidence="1">The sequence shown here is derived from an EMBL/GenBank/DDBJ whole genome shotgun (WGS) entry which is preliminary data.</text>
</comment>
<dbReference type="AlphaFoldDB" id="A0A7X6RRN1"/>
<proteinExistence type="predicted"/>
<gene>
    <name evidence="1" type="ORF">HGB44_20655</name>
</gene>
<dbReference type="PROSITE" id="PS51257">
    <property type="entry name" value="PROKAR_LIPOPROTEIN"/>
    <property type="match status" value="1"/>
</dbReference>